<keyword evidence="3" id="KW-1185">Reference proteome</keyword>
<reference evidence="2 3" key="1">
    <citation type="submission" date="2020-08" db="EMBL/GenBank/DDBJ databases">
        <authorList>
            <person name="Seo M.-J."/>
        </authorList>
    </citation>
    <scope>NUCLEOTIDE SEQUENCE [LARGE SCALE GENOMIC DNA]</scope>
    <source>
        <strain evidence="2 3">MBLA0160</strain>
    </source>
</reference>
<organism evidence="2 3">
    <name type="scientific">Halobellus ruber</name>
    <dbReference type="NCBI Taxonomy" id="2761102"/>
    <lineage>
        <taxon>Archaea</taxon>
        <taxon>Methanobacteriati</taxon>
        <taxon>Methanobacteriota</taxon>
        <taxon>Stenosarchaea group</taxon>
        <taxon>Halobacteria</taxon>
        <taxon>Halobacteriales</taxon>
        <taxon>Haloferacaceae</taxon>
        <taxon>Halobellus</taxon>
    </lineage>
</organism>
<dbReference type="EMBL" id="JACKXD010000001">
    <property type="protein sequence ID" value="MBB6645473.1"/>
    <property type="molecule type" value="Genomic_DNA"/>
</dbReference>
<dbReference type="PROSITE" id="PS50839">
    <property type="entry name" value="CHASE"/>
    <property type="match status" value="1"/>
</dbReference>
<dbReference type="Proteomes" id="UP000546257">
    <property type="component" value="Unassembled WGS sequence"/>
</dbReference>
<dbReference type="GO" id="GO:0003824">
    <property type="term" value="F:catalytic activity"/>
    <property type="evidence" value="ECO:0007669"/>
    <property type="project" value="UniProtKB-ARBA"/>
</dbReference>
<sequence length="147" mass="16009">MDWWDLLLEEMSAEAAAYEADGWETVELHPGDVTARDGSVEDLGLDVLVPDNEFAALETALSGGVDSYEVLRSTPGEYVAALLVVEITDPGRAVFVPVYYSRNDEAATGLLRAALEADELTLILRTLTDDRVELTLDRPELLVPNGT</sequence>
<comment type="caution">
    <text evidence="2">The sequence shown here is derived from an EMBL/GenBank/DDBJ whole genome shotgun (WGS) entry which is preliminary data.</text>
</comment>
<dbReference type="RefSeq" id="WP_185191825.1">
    <property type="nucleotide sequence ID" value="NZ_JACKXD010000001.1"/>
</dbReference>
<accession>A0A7J9SGF1</accession>
<dbReference type="Pfam" id="PF24373">
    <property type="entry name" value="DUF7529"/>
    <property type="match status" value="1"/>
</dbReference>
<evidence type="ECO:0000313" key="3">
    <source>
        <dbReference type="Proteomes" id="UP000546257"/>
    </source>
</evidence>
<name>A0A7J9SGF1_9EURY</name>
<evidence type="ECO:0000259" key="1">
    <source>
        <dbReference type="PROSITE" id="PS50839"/>
    </source>
</evidence>
<feature type="domain" description="CHASE" evidence="1">
    <location>
        <begin position="29"/>
        <end position="147"/>
    </location>
</feature>
<gene>
    <name evidence="2" type="ORF">H5V44_04035</name>
</gene>
<protein>
    <recommendedName>
        <fullName evidence="1">CHASE domain-containing protein</fullName>
    </recommendedName>
</protein>
<dbReference type="InterPro" id="IPR006189">
    <property type="entry name" value="CHASE_dom"/>
</dbReference>
<dbReference type="InterPro" id="IPR055951">
    <property type="entry name" value="DUF7529"/>
</dbReference>
<evidence type="ECO:0000313" key="2">
    <source>
        <dbReference type="EMBL" id="MBB6645473.1"/>
    </source>
</evidence>
<dbReference type="AlphaFoldDB" id="A0A7J9SGF1"/>
<proteinExistence type="predicted"/>